<organism evidence="2 3">
    <name type="scientific">Phanerochaete sordida</name>
    <dbReference type="NCBI Taxonomy" id="48140"/>
    <lineage>
        <taxon>Eukaryota</taxon>
        <taxon>Fungi</taxon>
        <taxon>Dikarya</taxon>
        <taxon>Basidiomycota</taxon>
        <taxon>Agaricomycotina</taxon>
        <taxon>Agaricomycetes</taxon>
        <taxon>Polyporales</taxon>
        <taxon>Phanerochaetaceae</taxon>
        <taxon>Phanerochaete</taxon>
    </lineage>
</organism>
<feature type="region of interest" description="Disordered" evidence="1">
    <location>
        <begin position="62"/>
        <end position="84"/>
    </location>
</feature>
<gene>
    <name evidence="2" type="ORF">PsYK624_103600</name>
</gene>
<comment type="caution">
    <text evidence="2">The sequence shown here is derived from an EMBL/GenBank/DDBJ whole genome shotgun (WGS) entry which is preliminary data.</text>
</comment>
<feature type="compositionally biased region" description="Polar residues" evidence="1">
    <location>
        <begin position="71"/>
        <end position="83"/>
    </location>
</feature>
<reference evidence="2 3" key="1">
    <citation type="submission" date="2021-08" db="EMBL/GenBank/DDBJ databases">
        <title>Draft Genome Sequence of Phanerochaete sordida strain YK-624.</title>
        <authorList>
            <person name="Mori T."/>
            <person name="Dohra H."/>
            <person name="Suzuki T."/>
            <person name="Kawagishi H."/>
            <person name="Hirai H."/>
        </authorList>
    </citation>
    <scope>NUCLEOTIDE SEQUENCE [LARGE SCALE GENOMIC DNA]</scope>
    <source>
        <strain evidence="2 3">YK-624</strain>
    </source>
</reference>
<accession>A0A9P3GEG3</accession>
<name>A0A9P3GEG3_9APHY</name>
<dbReference type="Proteomes" id="UP000703269">
    <property type="component" value="Unassembled WGS sequence"/>
</dbReference>
<keyword evidence="3" id="KW-1185">Reference proteome</keyword>
<protein>
    <submittedName>
        <fullName evidence="2">Uncharacterized protein</fullName>
    </submittedName>
</protein>
<dbReference type="AlphaFoldDB" id="A0A9P3GEG3"/>
<evidence type="ECO:0000313" key="2">
    <source>
        <dbReference type="EMBL" id="GJE94192.1"/>
    </source>
</evidence>
<dbReference type="EMBL" id="BPQB01000038">
    <property type="protein sequence ID" value="GJE94192.1"/>
    <property type="molecule type" value="Genomic_DNA"/>
</dbReference>
<evidence type="ECO:0000313" key="3">
    <source>
        <dbReference type="Proteomes" id="UP000703269"/>
    </source>
</evidence>
<proteinExistence type="predicted"/>
<sequence>MNALLGPIGTFTYATTTCRRSEYAAITPEHGKRSRLALRNVMFVRQDDRSMPPPIAVATLWSEGASERATDTATSSPRRSSAGSLRPFLLSPPCLAAALARPPRHSVPPCSVGPRSKQLRVSGACPRCPHPPLRALQSPQAATNRDAEQHLRAQELARRTGPACSAPATLAWARTSSCAFCLPGRGRARTATILHSLR</sequence>
<evidence type="ECO:0000256" key="1">
    <source>
        <dbReference type="SAM" id="MobiDB-lite"/>
    </source>
</evidence>